<dbReference type="AlphaFoldDB" id="A0A4Y9A9W6"/>
<feature type="domain" description="Solute-binding protein family 3/N-terminal" evidence="6">
    <location>
        <begin position="44"/>
        <end position="269"/>
    </location>
</feature>
<name>A0A4Y9A9W6_9BACI</name>
<proteinExistence type="predicted"/>
<comment type="caution">
    <text evidence="8">The sequence shown here is derived from an EMBL/GenBank/DDBJ whole genome shotgun (WGS) entry which is preliminary data.</text>
</comment>
<keyword evidence="9" id="KW-1185">Reference proteome</keyword>
<feature type="region of interest" description="Disordered" evidence="4">
    <location>
        <begin position="22"/>
        <end position="41"/>
    </location>
</feature>
<keyword evidence="3" id="KW-0449">Lipoprotein</keyword>
<feature type="chain" id="PRO_5039665443" evidence="5">
    <location>
        <begin position="17"/>
        <end position="276"/>
    </location>
</feature>
<protein>
    <submittedName>
        <fullName evidence="8">Amino acid ABC transporter substrate-binding protein</fullName>
    </submittedName>
</protein>
<dbReference type="Proteomes" id="UP000298484">
    <property type="component" value="Unassembled WGS sequence"/>
</dbReference>
<evidence type="ECO:0000256" key="5">
    <source>
        <dbReference type="SAM" id="SignalP"/>
    </source>
</evidence>
<dbReference type="InterPro" id="IPR001320">
    <property type="entry name" value="Iontro_rcpt_C"/>
</dbReference>
<evidence type="ECO:0000313" key="9">
    <source>
        <dbReference type="Proteomes" id="UP000298484"/>
    </source>
</evidence>
<feature type="signal peptide" evidence="5">
    <location>
        <begin position="1"/>
        <end position="16"/>
    </location>
</feature>
<evidence type="ECO:0000256" key="2">
    <source>
        <dbReference type="ARBA" id="ARBA00023139"/>
    </source>
</evidence>
<evidence type="ECO:0000259" key="6">
    <source>
        <dbReference type="SMART" id="SM00062"/>
    </source>
</evidence>
<keyword evidence="2" id="KW-0564">Palmitate</keyword>
<dbReference type="Gene3D" id="3.40.190.10">
    <property type="entry name" value="Periplasmic binding protein-like II"/>
    <property type="match status" value="2"/>
</dbReference>
<evidence type="ECO:0000313" key="8">
    <source>
        <dbReference type="EMBL" id="TFJ92112.1"/>
    </source>
</evidence>
<feature type="compositionally biased region" description="Low complexity" evidence="4">
    <location>
        <begin position="31"/>
        <end position="41"/>
    </location>
</feature>
<sequence length="276" mass="30370">MKRITLLILMYMFVLAGCGGGEESNSSADQNGTNSDNSDSGSETLVVAMTHASPPNAFENEETGEPDGVMIDIIQRIAERTGYELEFESMPFSSLIPSLDSGRVDLIAAGMGITDERAEVVNFTEPVYGFTEALVVPAGNEDNVRSLEDLDGKSVGVSSGTFYHDYLVESDVEMDVKAYDTVSEMMLDLTNGRIHAAVNDTPIVHYLNENNSDYNVETVEEYEANYVIDIGLIIEQGNDELLNELSDQIDQMKEDGTLDEIHEKWGTTWFGSDDDE</sequence>
<dbReference type="RefSeq" id="WP_135110814.1">
    <property type="nucleotide sequence ID" value="NZ_SRHY01000029.1"/>
</dbReference>
<evidence type="ECO:0000256" key="3">
    <source>
        <dbReference type="ARBA" id="ARBA00023288"/>
    </source>
</evidence>
<evidence type="ECO:0000256" key="1">
    <source>
        <dbReference type="ARBA" id="ARBA00022729"/>
    </source>
</evidence>
<dbReference type="GO" id="GO:0016020">
    <property type="term" value="C:membrane"/>
    <property type="evidence" value="ECO:0007669"/>
    <property type="project" value="InterPro"/>
</dbReference>
<dbReference type="SMART" id="SM00079">
    <property type="entry name" value="PBPe"/>
    <property type="match status" value="1"/>
</dbReference>
<dbReference type="OrthoDB" id="115856at2"/>
<feature type="domain" description="Ionotropic glutamate receptor C-terminal" evidence="7">
    <location>
        <begin position="44"/>
        <end position="271"/>
    </location>
</feature>
<dbReference type="PANTHER" id="PTHR35936">
    <property type="entry name" value="MEMBRANE-BOUND LYTIC MUREIN TRANSGLYCOSYLASE F"/>
    <property type="match status" value="1"/>
</dbReference>
<dbReference type="InterPro" id="IPR001638">
    <property type="entry name" value="Solute-binding_3/MltF_N"/>
</dbReference>
<dbReference type="SMART" id="SM00062">
    <property type="entry name" value="PBPb"/>
    <property type="match status" value="1"/>
</dbReference>
<evidence type="ECO:0000256" key="4">
    <source>
        <dbReference type="SAM" id="MobiDB-lite"/>
    </source>
</evidence>
<dbReference type="GO" id="GO:0015276">
    <property type="term" value="F:ligand-gated monoatomic ion channel activity"/>
    <property type="evidence" value="ECO:0007669"/>
    <property type="project" value="InterPro"/>
</dbReference>
<dbReference type="CDD" id="cd13530">
    <property type="entry name" value="PBP2_peptides_like"/>
    <property type="match status" value="1"/>
</dbReference>
<accession>A0A4Y9A9W6</accession>
<dbReference type="PANTHER" id="PTHR35936:SF17">
    <property type="entry name" value="ARGININE-BINDING EXTRACELLULAR PROTEIN ARTP"/>
    <property type="match status" value="1"/>
</dbReference>
<dbReference type="EMBL" id="SRHY01000029">
    <property type="protein sequence ID" value="TFJ92112.1"/>
    <property type="molecule type" value="Genomic_DNA"/>
</dbReference>
<dbReference type="PROSITE" id="PS51257">
    <property type="entry name" value="PROKAR_LIPOPROTEIN"/>
    <property type="match status" value="1"/>
</dbReference>
<dbReference type="SUPFAM" id="SSF53850">
    <property type="entry name" value="Periplasmic binding protein-like II"/>
    <property type="match status" value="1"/>
</dbReference>
<evidence type="ECO:0000259" key="7">
    <source>
        <dbReference type="SMART" id="SM00079"/>
    </source>
</evidence>
<gene>
    <name evidence="8" type="ORF">E4U82_14105</name>
</gene>
<organism evidence="8 9">
    <name type="scientific">Lentibacillus salicampi</name>
    <dbReference type="NCBI Taxonomy" id="175306"/>
    <lineage>
        <taxon>Bacteria</taxon>
        <taxon>Bacillati</taxon>
        <taxon>Bacillota</taxon>
        <taxon>Bacilli</taxon>
        <taxon>Bacillales</taxon>
        <taxon>Bacillaceae</taxon>
        <taxon>Lentibacillus</taxon>
    </lineage>
</organism>
<keyword evidence="1 5" id="KW-0732">Signal</keyword>
<reference evidence="8 9" key="1">
    <citation type="submission" date="2019-03" db="EMBL/GenBank/DDBJ databases">
        <title>Genome sequence of Lentibacillus salicampi ATCC BAA-719.</title>
        <authorList>
            <person name="Maclea K.S."/>
            <person name="Simoes Junior M."/>
        </authorList>
    </citation>
    <scope>NUCLEOTIDE SEQUENCE [LARGE SCALE GENOMIC DNA]</scope>
    <source>
        <strain evidence="8 9">ATCC BAA-719</strain>
    </source>
</reference>
<dbReference type="Pfam" id="PF00497">
    <property type="entry name" value="SBP_bac_3"/>
    <property type="match status" value="1"/>
</dbReference>